<feature type="region of interest" description="Disordered" evidence="1">
    <location>
        <begin position="1"/>
        <end position="34"/>
    </location>
</feature>
<feature type="compositionally biased region" description="Polar residues" evidence="1">
    <location>
        <begin position="1"/>
        <end position="20"/>
    </location>
</feature>
<reference evidence="3" key="5">
    <citation type="submission" date="2018-04" db="UniProtKB">
        <authorList>
            <consortium name="EnsemblFungi"/>
        </authorList>
    </citation>
    <scope>IDENTIFICATION</scope>
    <source>
        <strain evidence="3">R3-111a-1</strain>
    </source>
</reference>
<dbReference type="EMBL" id="GL385397">
    <property type="protein sequence ID" value="EJT75154.1"/>
    <property type="molecule type" value="Genomic_DNA"/>
</dbReference>
<dbReference type="HOGENOM" id="CLU_2638201_0_0_1"/>
<evidence type="ECO:0000313" key="2">
    <source>
        <dbReference type="EMBL" id="EJT75154.1"/>
    </source>
</evidence>
<dbReference type="Proteomes" id="UP000006039">
    <property type="component" value="Unassembled WGS sequence"/>
</dbReference>
<dbReference type="RefSeq" id="XP_009221154.1">
    <property type="nucleotide sequence ID" value="XM_009222890.1"/>
</dbReference>
<reference evidence="4" key="1">
    <citation type="submission" date="2010-07" db="EMBL/GenBank/DDBJ databases">
        <title>The genome sequence of Gaeumannomyces graminis var. tritici strain R3-111a-1.</title>
        <authorList>
            <consortium name="The Broad Institute Genome Sequencing Platform"/>
            <person name="Ma L.-J."/>
            <person name="Dead R."/>
            <person name="Young S."/>
            <person name="Zeng Q."/>
            <person name="Koehrsen M."/>
            <person name="Alvarado L."/>
            <person name="Berlin A."/>
            <person name="Chapman S.B."/>
            <person name="Chen Z."/>
            <person name="Freedman E."/>
            <person name="Gellesch M."/>
            <person name="Goldberg J."/>
            <person name="Griggs A."/>
            <person name="Gujja S."/>
            <person name="Heilman E.R."/>
            <person name="Heiman D."/>
            <person name="Hepburn T."/>
            <person name="Howarth C."/>
            <person name="Jen D."/>
            <person name="Larson L."/>
            <person name="Mehta T."/>
            <person name="Neiman D."/>
            <person name="Pearson M."/>
            <person name="Roberts A."/>
            <person name="Saif S."/>
            <person name="Shea T."/>
            <person name="Shenoy N."/>
            <person name="Sisk P."/>
            <person name="Stolte C."/>
            <person name="Sykes S."/>
            <person name="Walk T."/>
            <person name="White J."/>
            <person name="Yandava C."/>
            <person name="Haas B."/>
            <person name="Nusbaum C."/>
            <person name="Birren B."/>
        </authorList>
    </citation>
    <scope>NUCLEOTIDE SEQUENCE [LARGE SCALE GENOMIC DNA]</scope>
    <source>
        <strain evidence="4">R3-111a-1</strain>
    </source>
</reference>
<accession>J3NUY2</accession>
<dbReference type="EnsemblFungi" id="EJT75154">
    <property type="protein sequence ID" value="EJT75154"/>
    <property type="gene ID" value="GGTG_05091"/>
</dbReference>
<reference evidence="2" key="2">
    <citation type="submission" date="2010-07" db="EMBL/GenBank/DDBJ databases">
        <authorList>
            <consortium name="The Broad Institute Genome Sequencing Platform"/>
            <consortium name="Broad Institute Genome Sequencing Center for Infectious Disease"/>
            <person name="Ma L.-J."/>
            <person name="Dead R."/>
            <person name="Young S."/>
            <person name="Zeng Q."/>
            <person name="Koehrsen M."/>
            <person name="Alvarado L."/>
            <person name="Berlin A."/>
            <person name="Chapman S.B."/>
            <person name="Chen Z."/>
            <person name="Freedman E."/>
            <person name="Gellesch M."/>
            <person name="Goldberg J."/>
            <person name="Griggs A."/>
            <person name="Gujja S."/>
            <person name="Heilman E.R."/>
            <person name="Heiman D."/>
            <person name="Hepburn T."/>
            <person name="Howarth C."/>
            <person name="Jen D."/>
            <person name="Larson L."/>
            <person name="Mehta T."/>
            <person name="Neiman D."/>
            <person name="Pearson M."/>
            <person name="Roberts A."/>
            <person name="Saif S."/>
            <person name="Shea T."/>
            <person name="Shenoy N."/>
            <person name="Sisk P."/>
            <person name="Stolte C."/>
            <person name="Sykes S."/>
            <person name="Walk T."/>
            <person name="White J."/>
            <person name="Yandava C."/>
            <person name="Haas B."/>
            <person name="Nusbaum C."/>
            <person name="Birren B."/>
        </authorList>
    </citation>
    <scope>NUCLEOTIDE SEQUENCE</scope>
    <source>
        <strain evidence="2">R3-111a-1</strain>
    </source>
</reference>
<organism evidence="2">
    <name type="scientific">Gaeumannomyces tritici (strain R3-111a-1)</name>
    <name type="common">Wheat and barley take-all root rot fungus</name>
    <name type="synonym">Gaeumannomyces graminis var. tritici</name>
    <dbReference type="NCBI Taxonomy" id="644352"/>
    <lineage>
        <taxon>Eukaryota</taxon>
        <taxon>Fungi</taxon>
        <taxon>Dikarya</taxon>
        <taxon>Ascomycota</taxon>
        <taxon>Pezizomycotina</taxon>
        <taxon>Sordariomycetes</taxon>
        <taxon>Sordariomycetidae</taxon>
        <taxon>Magnaporthales</taxon>
        <taxon>Magnaporthaceae</taxon>
        <taxon>Gaeumannomyces</taxon>
    </lineage>
</organism>
<dbReference type="AlphaFoldDB" id="J3NUY2"/>
<evidence type="ECO:0000313" key="4">
    <source>
        <dbReference type="Proteomes" id="UP000006039"/>
    </source>
</evidence>
<keyword evidence="4" id="KW-1185">Reference proteome</keyword>
<dbReference type="GeneID" id="20345549"/>
<name>J3NUY2_GAET3</name>
<protein>
    <submittedName>
        <fullName evidence="2 3">Uncharacterized protein</fullName>
    </submittedName>
</protein>
<reference evidence="2" key="3">
    <citation type="submission" date="2010-09" db="EMBL/GenBank/DDBJ databases">
        <title>Annotation of Gaeumannomyces graminis var. tritici R3-111a-1.</title>
        <authorList>
            <consortium name="The Broad Institute Genome Sequencing Platform"/>
            <person name="Ma L.-J."/>
            <person name="Dead R."/>
            <person name="Young S.K."/>
            <person name="Zeng Q."/>
            <person name="Gargeya S."/>
            <person name="Fitzgerald M."/>
            <person name="Haas B."/>
            <person name="Abouelleil A."/>
            <person name="Alvarado L."/>
            <person name="Arachchi H.M."/>
            <person name="Berlin A."/>
            <person name="Brown A."/>
            <person name="Chapman S.B."/>
            <person name="Chen Z."/>
            <person name="Dunbar C."/>
            <person name="Freedman E."/>
            <person name="Gearin G."/>
            <person name="Gellesch M."/>
            <person name="Goldberg J."/>
            <person name="Griggs A."/>
            <person name="Gujja S."/>
            <person name="Heiman D."/>
            <person name="Howarth C."/>
            <person name="Larson L."/>
            <person name="Lui A."/>
            <person name="MacDonald P.J.P."/>
            <person name="Mehta T."/>
            <person name="Montmayeur A."/>
            <person name="Murphy C."/>
            <person name="Neiman D."/>
            <person name="Pearson M."/>
            <person name="Priest M."/>
            <person name="Roberts A."/>
            <person name="Saif S."/>
            <person name="Shea T."/>
            <person name="Shenoy N."/>
            <person name="Sisk P."/>
            <person name="Stolte C."/>
            <person name="Sykes S."/>
            <person name="Yandava C."/>
            <person name="Wortman J."/>
            <person name="Nusbaum C."/>
            <person name="Birren B."/>
        </authorList>
    </citation>
    <scope>NUCLEOTIDE SEQUENCE</scope>
    <source>
        <strain evidence="2">R3-111a-1</strain>
    </source>
</reference>
<evidence type="ECO:0000256" key="1">
    <source>
        <dbReference type="SAM" id="MobiDB-lite"/>
    </source>
</evidence>
<sequence>MPSPTSSVDDSSAYPQTGTCPRQEPRNEPSSKQQPFLRANLYLPCWGSVSAAGLRCGESGLSGVSALCCVVPLAPTD</sequence>
<gene>
    <name evidence="3" type="primary">20345549</name>
    <name evidence="2" type="ORF">GGTG_05091</name>
</gene>
<dbReference type="VEuPathDB" id="FungiDB:GGTG_05091"/>
<reference evidence="3" key="4">
    <citation type="journal article" date="2015" name="G3 (Bethesda)">
        <title>Genome sequences of three phytopathogenic species of the Magnaporthaceae family of fungi.</title>
        <authorList>
            <person name="Okagaki L.H."/>
            <person name="Nunes C.C."/>
            <person name="Sailsbery J."/>
            <person name="Clay B."/>
            <person name="Brown D."/>
            <person name="John T."/>
            <person name="Oh Y."/>
            <person name="Young N."/>
            <person name="Fitzgerald M."/>
            <person name="Haas B.J."/>
            <person name="Zeng Q."/>
            <person name="Young S."/>
            <person name="Adiconis X."/>
            <person name="Fan L."/>
            <person name="Levin J.Z."/>
            <person name="Mitchell T.K."/>
            <person name="Okubara P.A."/>
            <person name="Farman M.L."/>
            <person name="Kohn L.M."/>
            <person name="Birren B."/>
            <person name="Ma L.-J."/>
            <person name="Dean R.A."/>
        </authorList>
    </citation>
    <scope>NUCLEOTIDE SEQUENCE</scope>
    <source>
        <strain evidence="3">R3-111a-1</strain>
    </source>
</reference>
<evidence type="ECO:0000313" key="3">
    <source>
        <dbReference type="EnsemblFungi" id="EJT75154"/>
    </source>
</evidence>
<proteinExistence type="predicted"/>